<sequence length="108" mass="12750">MHRIQNFFHICRQKTNFNLSIQLLPAVGVCFIIGIFLIFSGILLSSDVTQEQYREIQTMAKQIDYPQTQTMAYHLLTNEVIRKNDYFRLVTAYQFETKNIKVYPPEGR</sequence>
<keyword evidence="1" id="KW-0472">Membrane</keyword>
<dbReference type="Proteomes" id="UP001339883">
    <property type="component" value="Unassembled WGS sequence"/>
</dbReference>
<name>A0ABU6DQI9_9GAMM</name>
<feature type="transmembrane region" description="Helical" evidence="1">
    <location>
        <begin position="21"/>
        <end position="44"/>
    </location>
</feature>
<gene>
    <name evidence="2" type="ORF">I2F25_02410</name>
</gene>
<organism evidence="2 3">
    <name type="scientific">Acinetobacter pollinis</name>
    <dbReference type="NCBI Taxonomy" id="2605270"/>
    <lineage>
        <taxon>Bacteria</taxon>
        <taxon>Pseudomonadati</taxon>
        <taxon>Pseudomonadota</taxon>
        <taxon>Gammaproteobacteria</taxon>
        <taxon>Moraxellales</taxon>
        <taxon>Moraxellaceae</taxon>
        <taxon>Acinetobacter</taxon>
    </lineage>
</organism>
<evidence type="ECO:0000256" key="1">
    <source>
        <dbReference type="SAM" id="Phobius"/>
    </source>
</evidence>
<evidence type="ECO:0000313" key="3">
    <source>
        <dbReference type="Proteomes" id="UP001339883"/>
    </source>
</evidence>
<keyword evidence="1" id="KW-1133">Transmembrane helix</keyword>
<dbReference type="EMBL" id="VTDN01000002">
    <property type="protein sequence ID" value="MEB5475922.1"/>
    <property type="molecule type" value="Genomic_DNA"/>
</dbReference>
<accession>A0ABU6DQI9</accession>
<reference evidence="2 3" key="1">
    <citation type="submission" date="2019-08" db="EMBL/GenBank/DDBJ databases">
        <title>Five species of Acinetobacter isolated from floral nectar and animal pollinators.</title>
        <authorList>
            <person name="Hendry T.A."/>
        </authorList>
    </citation>
    <scope>NUCLEOTIDE SEQUENCE [LARGE SCALE GENOMIC DNA]</scope>
    <source>
        <strain evidence="2 3">MD18.27</strain>
    </source>
</reference>
<proteinExistence type="predicted"/>
<evidence type="ECO:0000313" key="2">
    <source>
        <dbReference type="EMBL" id="MEB5475922.1"/>
    </source>
</evidence>
<keyword evidence="3" id="KW-1185">Reference proteome</keyword>
<protein>
    <submittedName>
        <fullName evidence="2">Uncharacterized protein</fullName>
    </submittedName>
</protein>
<comment type="caution">
    <text evidence="2">The sequence shown here is derived from an EMBL/GenBank/DDBJ whole genome shotgun (WGS) entry which is preliminary data.</text>
</comment>
<dbReference type="RefSeq" id="WP_325774508.1">
    <property type="nucleotide sequence ID" value="NZ_VTDN01000002.1"/>
</dbReference>
<keyword evidence="1" id="KW-0812">Transmembrane</keyword>